<protein>
    <recommendedName>
        <fullName evidence="4">Tetratricopeptide repeat protein</fullName>
    </recommendedName>
</protein>
<keyword evidence="3" id="KW-1185">Reference proteome</keyword>
<gene>
    <name evidence="2" type="ORF">FDK22_13290</name>
</gene>
<dbReference type="Proteomes" id="UP000308901">
    <property type="component" value="Unassembled WGS sequence"/>
</dbReference>
<dbReference type="EMBL" id="VANU01000006">
    <property type="protein sequence ID" value="TLP36238.1"/>
    <property type="molecule type" value="Genomic_DNA"/>
</dbReference>
<reference evidence="2 3" key="1">
    <citation type="submission" date="2019-05" db="EMBL/GenBank/DDBJ databases">
        <title>Arcobacter sp. nov., isolated from sea sediment.</title>
        <authorList>
            <person name="Kim W."/>
        </authorList>
    </citation>
    <scope>NUCLEOTIDE SEQUENCE [LARGE SCALE GENOMIC DNA]</scope>
    <source>
        <strain evidence="2 3">CAU 1517</strain>
    </source>
</reference>
<evidence type="ECO:0000256" key="1">
    <source>
        <dbReference type="SAM" id="Phobius"/>
    </source>
</evidence>
<name>A0A5R8XYP1_9BACT</name>
<evidence type="ECO:0000313" key="3">
    <source>
        <dbReference type="Proteomes" id="UP000308901"/>
    </source>
</evidence>
<proteinExistence type="predicted"/>
<keyword evidence="1" id="KW-1133">Transmembrane helix</keyword>
<organism evidence="2 3">
    <name type="scientific">Arcobacter arenosus</name>
    <dbReference type="NCBI Taxonomy" id="2576037"/>
    <lineage>
        <taxon>Bacteria</taxon>
        <taxon>Pseudomonadati</taxon>
        <taxon>Campylobacterota</taxon>
        <taxon>Epsilonproteobacteria</taxon>
        <taxon>Campylobacterales</taxon>
        <taxon>Arcobacteraceae</taxon>
        <taxon>Arcobacter</taxon>
    </lineage>
</organism>
<feature type="transmembrane region" description="Helical" evidence="1">
    <location>
        <begin position="109"/>
        <end position="129"/>
    </location>
</feature>
<feature type="transmembrane region" description="Helical" evidence="1">
    <location>
        <begin position="69"/>
        <end position="89"/>
    </location>
</feature>
<evidence type="ECO:0000313" key="2">
    <source>
        <dbReference type="EMBL" id="TLP36238.1"/>
    </source>
</evidence>
<comment type="caution">
    <text evidence="2">The sequence shown here is derived from an EMBL/GenBank/DDBJ whole genome shotgun (WGS) entry which is preliminary data.</text>
</comment>
<dbReference type="RefSeq" id="WP_138153468.1">
    <property type="nucleotide sequence ID" value="NZ_VANU01000006.1"/>
</dbReference>
<sequence>MKTKSTIISGDLNKFSRKTKDDSIIKKNENGIEITYFDTDSLDDFESSLNSVCGNSSSFFKLRKKISTLFLSVISVIIILFALISSSLYEDMFKKILFETPFDLGFNDYISLFFVLIFFFGLLMMPSILEGESSQLKDGLQSWFNKDTRRLKRLQVALQELDKKTTVNIYNVDILEKNHWMYRLIIPTLLKNFDEVNFYVRNDLKKVFANRLKKLGVSEVNFENVRNGKFDSDIEFLLSSKEKKLYTLMHLSSTKFISSSKCQKTFISLELFEYCGRNFFDTKNDSNILISGFQNFINRSFDDFKFVKQEKSAQIYFSSIVKNKELDDEKRSLSYYLRNHIEECLDYFDNPISLLILYYYVKDIVLDEKRTIAILQKLILAIKNKQQYSLIDNYWFDIAGEMFDPQQIENFELTNNSIYRKLSIESLDDLKFLFERNGYFQQALLISQYLFEINPNKYAVDISSLYERMGDFNKAYETLPENIDKKTNNQIEEIEVKFLQRKSWIIVSKRDEEKKQEGLKLLEALKNLLYSHSNDNKPIWLWHYYNIKANYCEWNEDYEMAIENYKKCLAIPNLGDFEYGGTFINMSISYRFKFIFEDFKNIETIDKSIHMGDIGLLLKTSVGDRDEMPVVLHNQALNILYKSLVIDDKKCLETVDKLTLEAIEILDSTNSIKRLGILLCENIIANILLGKPTVNMMTRLKEHINLVDTYEKNQIDCLIEKFVKKGKIHDISL</sequence>
<keyword evidence="1" id="KW-0472">Membrane</keyword>
<dbReference type="OrthoDB" id="5346710at2"/>
<evidence type="ECO:0008006" key="4">
    <source>
        <dbReference type="Google" id="ProtNLM"/>
    </source>
</evidence>
<keyword evidence="1" id="KW-0812">Transmembrane</keyword>
<dbReference type="AlphaFoldDB" id="A0A5R8XYP1"/>
<accession>A0A5R8XYP1</accession>